<proteinExistence type="predicted"/>
<sequence>MRNQFLDRRQKISVGDPMTDVVWDSYLPKNFQTLSPFQWTPVSVIERTWAYLQVDQAKSIVDLGSGVGKFCIYLSLLSKDTIRIIGLEDREDLVSVSESQKILWDRNQVEFQRFDFLKNFPSGHSHYYCFNPLYETMKGKHSIDQQKEKSASRFLKDLQILKQNLLLLKPKSKLITFHGFGGNYLPGFKTVLKEEISGGEYMVWERE</sequence>
<dbReference type="GO" id="GO:0032259">
    <property type="term" value="P:methylation"/>
    <property type="evidence" value="ECO:0007669"/>
    <property type="project" value="UniProtKB-KW"/>
</dbReference>
<name>A0A4R9JCG9_9LEPT</name>
<evidence type="ECO:0000313" key="1">
    <source>
        <dbReference type="EMBL" id="TGL37239.1"/>
    </source>
</evidence>
<keyword evidence="2" id="KW-1185">Reference proteome</keyword>
<dbReference type="RefSeq" id="WP_135580176.1">
    <property type="nucleotide sequence ID" value="NZ_RQGA01000014.1"/>
</dbReference>
<dbReference type="InterPro" id="IPR029063">
    <property type="entry name" value="SAM-dependent_MTases_sf"/>
</dbReference>
<keyword evidence="1" id="KW-0489">Methyltransferase</keyword>
<dbReference type="GO" id="GO:0008168">
    <property type="term" value="F:methyltransferase activity"/>
    <property type="evidence" value="ECO:0007669"/>
    <property type="project" value="UniProtKB-KW"/>
</dbReference>
<protein>
    <submittedName>
        <fullName evidence="1">Methyltransferase</fullName>
    </submittedName>
</protein>
<dbReference type="AlphaFoldDB" id="A0A4R9JCG9"/>
<dbReference type="Gene3D" id="3.40.50.150">
    <property type="entry name" value="Vaccinia Virus protein VP39"/>
    <property type="match status" value="1"/>
</dbReference>
<evidence type="ECO:0000313" key="2">
    <source>
        <dbReference type="Proteomes" id="UP000298125"/>
    </source>
</evidence>
<dbReference type="EMBL" id="RQGA01000014">
    <property type="protein sequence ID" value="TGL37239.1"/>
    <property type="molecule type" value="Genomic_DNA"/>
</dbReference>
<organism evidence="1 2">
    <name type="scientific">Leptospira perdikensis</name>
    <dbReference type="NCBI Taxonomy" id="2484948"/>
    <lineage>
        <taxon>Bacteria</taxon>
        <taxon>Pseudomonadati</taxon>
        <taxon>Spirochaetota</taxon>
        <taxon>Spirochaetia</taxon>
        <taxon>Leptospirales</taxon>
        <taxon>Leptospiraceae</taxon>
        <taxon>Leptospira</taxon>
    </lineage>
</organism>
<keyword evidence="1" id="KW-0808">Transferase</keyword>
<comment type="caution">
    <text evidence="1">The sequence shown here is derived from an EMBL/GenBank/DDBJ whole genome shotgun (WGS) entry which is preliminary data.</text>
</comment>
<gene>
    <name evidence="1" type="ORF">EHQ49_13400</name>
</gene>
<accession>A0A4R9JCG9</accession>
<dbReference type="SUPFAM" id="SSF53335">
    <property type="entry name" value="S-adenosyl-L-methionine-dependent methyltransferases"/>
    <property type="match status" value="1"/>
</dbReference>
<dbReference type="Proteomes" id="UP000298125">
    <property type="component" value="Unassembled WGS sequence"/>
</dbReference>
<dbReference type="OrthoDB" id="326274at2"/>
<reference evidence="1" key="1">
    <citation type="journal article" date="2019" name="PLoS Negl. Trop. Dis.">
        <title>Revisiting the worldwide diversity of Leptospira species in the environment.</title>
        <authorList>
            <person name="Vincent A.T."/>
            <person name="Schiettekatte O."/>
            <person name="Bourhy P."/>
            <person name="Veyrier F.J."/>
            <person name="Picardeau M."/>
        </authorList>
    </citation>
    <scope>NUCLEOTIDE SEQUENCE [LARGE SCALE GENOMIC DNA]</scope>
    <source>
        <strain evidence="1">201702692</strain>
    </source>
</reference>